<name>A0ABU6NVX5_9BACI</name>
<evidence type="ECO:0000313" key="1">
    <source>
        <dbReference type="EMBL" id="MED4400532.1"/>
    </source>
</evidence>
<dbReference type="Proteomes" id="UP001342826">
    <property type="component" value="Unassembled WGS sequence"/>
</dbReference>
<sequence>MIINMERRKFDLLSDADLGAACFEPLILTYKKEMSKENDSAVSEQFYSRLSSGQKALFMFYVYYNHACKSLVELYWWSTYFRAQPKTWSAIKGGLEYFEDRELLNILEEIDLVLERHHYPTNLKEFNVKREELDDNKDLLDCLELLNIRFNKTAPFSIRKISEYIRSNRAEFVHFVD</sequence>
<comment type="caution">
    <text evidence="1">The sequence shown here is derived from an EMBL/GenBank/DDBJ whole genome shotgun (WGS) entry which is preliminary data.</text>
</comment>
<proteinExistence type="predicted"/>
<dbReference type="EMBL" id="JARTFS010000004">
    <property type="protein sequence ID" value="MED4400532.1"/>
    <property type="molecule type" value="Genomic_DNA"/>
</dbReference>
<accession>A0ABU6NVX5</accession>
<keyword evidence="2" id="KW-1185">Reference proteome</keyword>
<gene>
    <name evidence="1" type="ORF">P9271_04195</name>
</gene>
<protein>
    <submittedName>
        <fullName evidence="1">Uncharacterized protein</fullName>
    </submittedName>
</protein>
<evidence type="ECO:0000313" key="2">
    <source>
        <dbReference type="Proteomes" id="UP001342826"/>
    </source>
</evidence>
<reference evidence="1 2" key="1">
    <citation type="submission" date="2023-03" db="EMBL/GenBank/DDBJ databases">
        <title>Bacillus Genome Sequencing.</title>
        <authorList>
            <person name="Dunlap C."/>
        </authorList>
    </citation>
    <scope>NUCLEOTIDE SEQUENCE [LARGE SCALE GENOMIC DNA]</scope>
    <source>
        <strain evidence="1 2">NRS-1717</strain>
    </source>
</reference>
<dbReference type="RefSeq" id="WP_328014906.1">
    <property type="nucleotide sequence ID" value="NZ_JARTFS010000004.1"/>
</dbReference>
<organism evidence="1 2">
    <name type="scientific">Metabacillus fastidiosus</name>
    <dbReference type="NCBI Taxonomy" id="1458"/>
    <lineage>
        <taxon>Bacteria</taxon>
        <taxon>Bacillati</taxon>
        <taxon>Bacillota</taxon>
        <taxon>Bacilli</taxon>
        <taxon>Bacillales</taxon>
        <taxon>Bacillaceae</taxon>
        <taxon>Metabacillus</taxon>
    </lineage>
</organism>